<feature type="region of interest" description="Disordered" evidence="1">
    <location>
        <begin position="1"/>
        <end position="49"/>
    </location>
</feature>
<comment type="caution">
    <text evidence="2">The sequence shown here is derived from an EMBL/GenBank/DDBJ whole genome shotgun (WGS) entry which is preliminary data.</text>
</comment>
<sequence>MTDEETPGLRSRSAPSVTNRHKTTDQRRVMLPSAAKKTPKKSSRPPSAAVAHEVKKLPWLAFFAFPQQKRSITERKLIIMFRNETRFRGIFFSVNSARIITSPVVVPARRYPYTMTASVRREAASHHVDGA</sequence>
<reference evidence="2 3" key="1">
    <citation type="submission" date="2024-04" db="EMBL/GenBank/DDBJ databases">
        <title>Two novel Raoultella species associated with bleeding cankers of broadleaf hosts, Raoultella scottia sp. nov. and Raoultella lignicola sp. nov.</title>
        <authorList>
            <person name="Brady C.L."/>
        </authorList>
    </citation>
    <scope>NUCLEOTIDE SEQUENCE [LARGE SCALE GENOMIC DNA]</scope>
    <source>
        <strain evidence="2 3">TW_WC1a.1</strain>
    </source>
</reference>
<dbReference type="EMBL" id="JARXNK020000103">
    <property type="protein sequence ID" value="MEL0552337.1"/>
    <property type="molecule type" value="Genomic_DNA"/>
</dbReference>
<accession>A0ABU9F7K8</accession>
<proteinExistence type="predicted"/>
<dbReference type="Proteomes" id="UP001312893">
    <property type="component" value="Unassembled WGS sequence"/>
</dbReference>
<evidence type="ECO:0000256" key="1">
    <source>
        <dbReference type="SAM" id="MobiDB-lite"/>
    </source>
</evidence>
<evidence type="ECO:0000313" key="2">
    <source>
        <dbReference type="EMBL" id="MEL0552337.1"/>
    </source>
</evidence>
<name>A0ABU9F7K8_9ENTR</name>
<gene>
    <name evidence="2" type="ORF">QFI96_011600</name>
</gene>
<protein>
    <submittedName>
        <fullName evidence="2">Uncharacterized protein</fullName>
    </submittedName>
</protein>
<evidence type="ECO:0000313" key="3">
    <source>
        <dbReference type="Proteomes" id="UP001312893"/>
    </source>
</evidence>
<organism evidence="2 3">
    <name type="scientific">Raoultella lignicola</name>
    <dbReference type="NCBI Taxonomy" id="3040939"/>
    <lineage>
        <taxon>Bacteria</taxon>
        <taxon>Pseudomonadati</taxon>
        <taxon>Pseudomonadota</taxon>
        <taxon>Gammaproteobacteria</taxon>
        <taxon>Enterobacterales</taxon>
        <taxon>Enterobacteriaceae</taxon>
        <taxon>Klebsiella/Raoultella group</taxon>
        <taxon>Raoultella</taxon>
    </lineage>
</organism>
<keyword evidence="3" id="KW-1185">Reference proteome</keyword>
<dbReference type="RefSeq" id="WP_148060397.1">
    <property type="nucleotide sequence ID" value="NZ_JARXNK020000103.1"/>
</dbReference>